<dbReference type="AlphaFoldDB" id="A0A0J5S4Y8"/>
<reference evidence="2 3" key="1">
    <citation type="submission" date="2014-12" db="EMBL/GenBank/DDBJ databases">
        <title>Reclassification of Actinobacillus muris as Muribacter muris.</title>
        <authorList>
            <person name="Christensen H."/>
            <person name="Nicklas W."/>
            <person name="Bisgaard M."/>
        </authorList>
    </citation>
    <scope>NUCLEOTIDE SEQUENCE [LARGE SCALE GENOMIC DNA]</scope>
    <source>
        <strain evidence="2 3">Ackerman80-443D</strain>
    </source>
</reference>
<evidence type="ECO:0000313" key="2">
    <source>
        <dbReference type="EMBL" id="KMK51872.1"/>
    </source>
</evidence>
<keyword evidence="3" id="KW-1185">Reference proteome</keyword>
<comment type="caution">
    <text evidence="2">The sequence shown here is derived from an EMBL/GenBank/DDBJ whole genome shotgun (WGS) entry which is preliminary data.</text>
</comment>
<dbReference type="EMBL" id="JWIZ01000022">
    <property type="protein sequence ID" value="KMK51872.1"/>
    <property type="molecule type" value="Genomic_DNA"/>
</dbReference>
<proteinExistence type="predicted"/>
<name>A0A0J5S4Y8_9PAST</name>
<dbReference type="PATRIC" id="fig|67855.3.peg.651"/>
<feature type="signal peptide" evidence="1">
    <location>
        <begin position="1"/>
        <end position="27"/>
    </location>
</feature>
<keyword evidence="1" id="KW-0732">Signal</keyword>
<sequence length="149" mass="17213">MDVFHPKLQKMKIFCLLFILVLSPISAASEVIFSCLTQKGKQISIVQIGNQYEYRFGKRNKPELVFRDFVQEAIQRSPKWEGIGRYLWTNLTLKNGDTFYTARVATDRMTDEHETEYSLEVSTEEKHLATIVCSAKSEPIVNFPEALLF</sequence>
<organism evidence="2 3">
    <name type="scientific">Muribacter muris</name>
    <dbReference type="NCBI Taxonomy" id="67855"/>
    <lineage>
        <taxon>Bacteria</taxon>
        <taxon>Pseudomonadati</taxon>
        <taxon>Pseudomonadota</taxon>
        <taxon>Gammaproteobacteria</taxon>
        <taxon>Pasteurellales</taxon>
        <taxon>Pasteurellaceae</taxon>
        <taxon>Muribacter</taxon>
    </lineage>
</organism>
<dbReference type="Proteomes" id="UP000036270">
    <property type="component" value="Unassembled WGS sequence"/>
</dbReference>
<evidence type="ECO:0000313" key="3">
    <source>
        <dbReference type="Proteomes" id="UP000036270"/>
    </source>
</evidence>
<accession>A0A0J5S4Y8</accession>
<feature type="chain" id="PRO_5005264463" evidence="1">
    <location>
        <begin position="28"/>
        <end position="149"/>
    </location>
</feature>
<gene>
    <name evidence="2" type="ORF">RO21_03985</name>
</gene>
<evidence type="ECO:0000256" key="1">
    <source>
        <dbReference type="SAM" id="SignalP"/>
    </source>
</evidence>
<dbReference type="STRING" id="67855.RO21_03985"/>
<protein>
    <submittedName>
        <fullName evidence="2">Uncharacterized protein</fullName>
    </submittedName>
</protein>